<gene>
    <name evidence="2" type="ORF">EVS81_11270</name>
</gene>
<reference evidence="2 3" key="1">
    <citation type="submission" date="2019-02" db="EMBL/GenBank/DDBJ databases">
        <authorList>
            <person name="Sun L."/>
            <person name="Pan D."/>
            <person name="Wu X."/>
        </authorList>
    </citation>
    <scope>NUCLEOTIDE SEQUENCE [LARGE SCALE GENOMIC DNA]</scope>
    <source>
        <strain evidence="2 3">JW-1</strain>
    </source>
</reference>
<feature type="domain" description="EfeO-type cupredoxin-like" evidence="1">
    <location>
        <begin position="42"/>
        <end position="123"/>
    </location>
</feature>
<sequence>MRIEGPSRRSVLGGMLGMIGIGAAASLAGCAAGKPDAVPSDDDVEAAVTVRAFDNAYDPPEVEVAPGQAVRWEFEGPAEHDVVAEDGGFVSELMTSGSYTHLFEEEGEYPYLCSVHPEMTGVVRVRVR</sequence>
<dbReference type="SUPFAM" id="SSF49503">
    <property type="entry name" value="Cupredoxins"/>
    <property type="match status" value="1"/>
</dbReference>
<dbReference type="PROSITE" id="PS51257">
    <property type="entry name" value="PROKAR_LIPOPROTEIN"/>
    <property type="match status" value="1"/>
</dbReference>
<dbReference type="OrthoDB" id="574459at2"/>
<dbReference type="InterPro" id="IPR028096">
    <property type="entry name" value="EfeO_Cupredoxin"/>
</dbReference>
<dbReference type="PANTHER" id="PTHR36507">
    <property type="entry name" value="BLL1555 PROTEIN"/>
    <property type="match status" value="1"/>
</dbReference>
<dbReference type="InterPro" id="IPR052721">
    <property type="entry name" value="ET_Amicyanin"/>
</dbReference>
<name>A0A4P6KFY9_9MICO</name>
<dbReference type="InterPro" id="IPR008972">
    <property type="entry name" value="Cupredoxin"/>
</dbReference>
<dbReference type="AlphaFoldDB" id="A0A4P6KFY9"/>
<dbReference type="PANTHER" id="PTHR36507:SF1">
    <property type="entry name" value="BLL1555 PROTEIN"/>
    <property type="match status" value="1"/>
</dbReference>
<dbReference type="Pfam" id="PF13473">
    <property type="entry name" value="Cupredoxin_1"/>
    <property type="match status" value="1"/>
</dbReference>
<organism evidence="2 3">
    <name type="scientific">Leucobacter triazinivorans</name>
    <dbReference type="NCBI Taxonomy" id="1784719"/>
    <lineage>
        <taxon>Bacteria</taxon>
        <taxon>Bacillati</taxon>
        <taxon>Actinomycetota</taxon>
        <taxon>Actinomycetes</taxon>
        <taxon>Micrococcales</taxon>
        <taxon>Microbacteriaceae</taxon>
        <taxon>Leucobacter</taxon>
    </lineage>
</organism>
<dbReference type="PROSITE" id="PS51318">
    <property type="entry name" value="TAT"/>
    <property type="match status" value="1"/>
</dbReference>
<dbReference type="Gene3D" id="2.60.40.420">
    <property type="entry name" value="Cupredoxins - blue copper proteins"/>
    <property type="match status" value="1"/>
</dbReference>
<accession>A0A4P6KFY9</accession>
<dbReference type="Proteomes" id="UP000289260">
    <property type="component" value="Chromosome"/>
</dbReference>
<dbReference type="RefSeq" id="WP_130110475.1">
    <property type="nucleotide sequence ID" value="NZ_CP035806.1"/>
</dbReference>
<dbReference type="InterPro" id="IPR006311">
    <property type="entry name" value="TAT_signal"/>
</dbReference>
<evidence type="ECO:0000313" key="2">
    <source>
        <dbReference type="EMBL" id="QBE49346.1"/>
    </source>
</evidence>
<evidence type="ECO:0000259" key="1">
    <source>
        <dbReference type="Pfam" id="PF13473"/>
    </source>
</evidence>
<proteinExistence type="predicted"/>
<dbReference type="EMBL" id="CP035806">
    <property type="protein sequence ID" value="QBE49346.1"/>
    <property type="molecule type" value="Genomic_DNA"/>
</dbReference>
<dbReference type="KEGG" id="ltr:EVS81_11270"/>
<protein>
    <submittedName>
        <fullName evidence="2">Amicyanin</fullName>
    </submittedName>
</protein>
<keyword evidence="3" id="KW-1185">Reference proteome</keyword>
<evidence type="ECO:0000313" key="3">
    <source>
        <dbReference type="Proteomes" id="UP000289260"/>
    </source>
</evidence>